<name>A0ABP7L433_9SPHN</name>
<evidence type="ECO:0000313" key="1">
    <source>
        <dbReference type="EMBL" id="GAA3894562.1"/>
    </source>
</evidence>
<evidence type="ECO:0000313" key="2">
    <source>
        <dbReference type="Proteomes" id="UP001500827"/>
    </source>
</evidence>
<gene>
    <name evidence="1" type="ORF">GCM10022276_12130</name>
</gene>
<keyword evidence="2" id="KW-1185">Reference proteome</keyword>
<dbReference type="EMBL" id="BAABBM010000001">
    <property type="protein sequence ID" value="GAA3894562.1"/>
    <property type="molecule type" value="Genomic_DNA"/>
</dbReference>
<dbReference type="Proteomes" id="UP001500827">
    <property type="component" value="Unassembled WGS sequence"/>
</dbReference>
<organism evidence="1 2">
    <name type="scientific">Sphingomonas limnosediminicola</name>
    <dbReference type="NCBI Taxonomy" id="940133"/>
    <lineage>
        <taxon>Bacteria</taxon>
        <taxon>Pseudomonadati</taxon>
        <taxon>Pseudomonadota</taxon>
        <taxon>Alphaproteobacteria</taxon>
        <taxon>Sphingomonadales</taxon>
        <taxon>Sphingomonadaceae</taxon>
        <taxon>Sphingomonas</taxon>
    </lineage>
</organism>
<accession>A0ABP7L433</accession>
<proteinExistence type="predicted"/>
<protein>
    <submittedName>
        <fullName evidence="1">Uncharacterized protein</fullName>
    </submittedName>
</protein>
<comment type="caution">
    <text evidence="1">The sequence shown here is derived from an EMBL/GenBank/DDBJ whole genome shotgun (WGS) entry which is preliminary data.</text>
</comment>
<reference evidence="2" key="1">
    <citation type="journal article" date="2019" name="Int. J. Syst. Evol. Microbiol.">
        <title>The Global Catalogue of Microorganisms (GCM) 10K type strain sequencing project: providing services to taxonomists for standard genome sequencing and annotation.</title>
        <authorList>
            <consortium name="The Broad Institute Genomics Platform"/>
            <consortium name="The Broad Institute Genome Sequencing Center for Infectious Disease"/>
            <person name="Wu L."/>
            <person name="Ma J."/>
        </authorList>
    </citation>
    <scope>NUCLEOTIDE SEQUENCE [LARGE SCALE GENOMIC DNA]</scope>
    <source>
        <strain evidence="2">JCM 17543</strain>
    </source>
</reference>
<sequence>MPLLLAVFVVMAPIPFELGPAWADFSRAPARHLIRTRVEVGTLGYDQGRKRLDFWLRRPVVSGEHDEEIAWADTRTCAAARTLLASMRDIPVPKFAPISTSEGPPVIVDGISYRLRTYSDQGTLTAETNLGTPLAAWVNRALATLNSCWVRTAPQRNR</sequence>